<comment type="caution">
    <text evidence="1">The sequence shown here is derived from an EMBL/GenBank/DDBJ whole genome shotgun (WGS) entry which is preliminary data.</text>
</comment>
<dbReference type="OrthoDB" id="571425at2"/>
<reference evidence="1 2" key="1">
    <citation type="submission" date="2019-07" db="EMBL/GenBank/DDBJ databases">
        <title>Whole genome shotgun sequence of Segetibacter aerophilus NBRC 106135.</title>
        <authorList>
            <person name="Hosoyama A."/>
            <person name="Uohara A."/>
            <person name="Ohji S."/>
            <person name="Ichikawa N."/>
        </authorList>
    </citation>
    <scope>NUCLEOTIDE SEQUENCE [LARGE SCALE GENOMIC DNA]</scope>
    <source>
        <strain evidence="1 2">NBRC 106135</strain>
    </source>
</reference>
<keyword evidence="2" id="KW-1185">Reference proteome</keyword>
<evidence type="ECO:0000313" key="1">
    <source>
        <dbReference type="EMBL" id="GEO11160.1"/>
    </source>
</evidence>
<organism evidence="1 2">
    <name type="scientific">Segetibacter aerophilus</name>
    <dbReference type="NCBI Taxonomy" id="670293"/>
    <lineage>
        <taxon>Bacteria</taxon>
        <taxon>Pseudomonadati</taxon>
        <taxon>Bacteroidota</taxon>
        <taxon>Chitinophagia</taxon>
        <taxon>Chitinophagales</taxon>
        <taxon>Chitinophagaceae</taxon>
        <taxon>Segetibacter</taxon>
    </lineage>
</organism>
<gene>
    <name evidence="1" type="ORF">SAE01_36560</name>
</gene>
<dbReference type="AlphaFoldDB" id="A0A512BGR9"/>
<name>A0A512BGR9_9BACT</name>
<accession>A0A512BGR9</accession>
<proteinExistence type="predicted"/>
<dbReference type="EMBL" id="BJYT01000017">
    <property type="protein sequence ID" value="GEO11160.1"/>
    <property type="molecule type" value="Genomic_DNA"/>
</dbReference>
<protein>
    <submittedName>
        <fullName evidence="1">Uncharacterized protein</fullName>
    </submittedName>
</protein>
<dbReference type="RefSeq" id="WP_147205272.1">
    <property type="nucleotide sequence ID" value="NZ_BJYT01000017.1"/>
</dbReference>
<sequence length="442" mass="50182">MPKNTIENRFIPVGQGNRGEVHAEGQQADKIVNLGTNVGDINIQSATFINNTTEGRKPVSMLLTRRLIDALGDFSPRAKNFLSKIKDSEKVDWERRSDNKYLSTAKSVIVSSYASVMSVYISNLFGCENARDYFGLSIAIAKRTLQLLCFAFVSSLSDHLENEKTGLSAPVPDSVSSFFNSQTELDISEYVTLLNALVILFHQNQLKYPIAEIKNIEKDLNGESEFLKACNKLNDYAVSDSGSLPPIVEIENVLSTFLVSLNFLCAYKMISVKEISYEEVRYRTTAQYLHCYTLLGINNEKNGQKYNYDEKPLNTDAVILFKDKYQEGINLFPFIIDYNALMDEQQANICFYVGNEENFTEEDDTKTIKMLRYFNTSKISSGNDDKDIIIEFDEEIEMAMAVKPNNDIVTRYKTEDNSNKFKAMKKNEAYKAFQQAKKIITS</sequence>
<evidence type="ECO:0000313" key="2">
    <source>
        <dbReference type="Proteomes" id="UP000321513"/>
    </source>
</evidence>
<dbReference type="Proteomes" id="UP000321513">
    <property type="component" value="Unassembled WGS sequence"/>
</dbReference>